<dbReference type="EMBL" id="LWSG01000042">
    <property type="protein sequence ID" value="OAS83182.1"/>
    <property type="molecule type" value="Genomic_DNA"/>
</dbReference>
<dbReference type="AlphaFoldDB" id="A0A179SSC7"/>
<accession>A0A179SSC7</accession>
<keyword evidence="3" id="KW-1185">Reference proteome</keyword>
<proteinExistence type="predicted"/>
<evidence type="ECO:0000256" key="1">
    <source>
        <dbReference type="SAM" id="MobiDB-lite"/>
    </source>
</evidence>
<organism evidence="2 3">
    <name type="scientific">Metabacillus litoralis</name>
    <dbReference type="NCBI Taxonomy" id="152268"/>
    <lineage>
        <taxon>Bacteria</taxon>
        <taxon>Bacillati</taxon>
        <taxon>Bacillota</taxon>
        <taxon>Bacilli</taxon>
        <taxon>Bacillales</taxon>
        <taxon>Bacillaceae</taxon>
        <taxon>Metabacillus</taxon>
    </lineage>
</organism>
<gene>
    <name evidence="2" type="ORF">A6K24_08620</name>
</gene>
<feature type="region of interest" description="Disordered" evidence="1">
    <location>
        <begin position="1"/>
        <end position="70"/>
    </location>
</feature>
<name>A0A179SSC7_9BACI</name>
<feature type="compositionally biased region" description="Low complexity" evidence="1">
    <location>
        <begin position="27"/>
        <end position="61"/>
    </location>
</feature>
<feature type="compositionally biased region" description="Polar residues" evidence="1">
    <location>
        <begin position="1"/>
        <end position="14"/>
    </location>
</feature>
<evidence type="ECO:0000313" key="3">
    <source>
        <dbReference type="Proteomes" id="UP000078534"/>
    </source>
</evidence>
<dbReference type="RefSeq" id="WP_066337375.1">
    <property type="nucleotide sequence ID" value="NZ_LWSG01000042.1"/>
</dbReference>
<protein>
    <submittedName>
        <fullName evidence="2">Uncharacterized protein</fullName>
    </submittedName>
</protein>
<evidence type="ECO:0000313" key="2">
    <source>
        <dbReference type="EMBL" id="OAS83182.1"/>
    </source>
</evidence>
<reference evidence="3" key="1">
    <citation type="submission" date="2016-04" db="EMBL/GenBank/DDBJ databases">
        <authorList>
            <person name="Lyu Z."/>
            <person name="Lyu W."/>
        </authorList>
    </citation>
    <scope>NUCLEOTIDE SEQUENCE [LARGE SCALE GENOMIC DNA]</scope>
    <source>
        <strain evidence="3">C44</strain>
    </source>
</reference>
<comment type="caution">
    <text evidence="2">The sequence shown here is derived from an EMBL/GenBank/DDBJ whole genome shotgun (WGS) entry which is preliminary data.</text>
</comment>
<sequence>MSNHENNNDQNTQPTEKKKVSLQDLMKQQLANKKQAQANGKQANKGLGQNQKMKSQQSKKTSTTRRKMGS</sequence>
<dbReference type="Proteomes" id="UP000078534">
    <property type="component" value="Unassembled WGS sequence"/>
</dbReference>